<evidence type="ECO:0000313" key="2">
    <source>
        <dbReference type="EMBL" id="DAD87266.1"/>
    </source>
</evidence>
<dbReference type="InterPro" id="IPR014820">
    <property type="entry name" value="PriCT_1"/>
</dbReference>
<reference evidence="2" key="1">
    <citation type="journal article" date="2021" name="Proc. Natl. Acad. Sci. U.S.A.">
        <title>A Catalog of Tens of Thousands of Viruses from Human Metagenomes Reveals Hidden Associations with Chronic Diseases.</title>
        <authorList>
            <person name="Tisza M.J."/>
            <person name="Buck C.B."/>
        </authorList>
    </citation>
    <scope>NUCLEOTIDE SEQUENCE</scope>
    <source>
        <strain evidence="2">CtKXi8</strain>
    </source>
</reference>
<accession>A0A8S5MZ07</accession>
<proteinExistence type="predicted"/>
<sequence length="259" mass="29057">MYEKIPTELKQKTQWVNVWNSSKVPMQTGQKKAASSVLPDTWGTFDCAVLNVANGIYDGIGYVFNDDGLIGIDIDDGFADGLLNQLASDIISHCQSYTEKSRSGRGVHILLKGNLPFKGRNNRNGVEIYRSSRYFIMTGNVLLYSEIIENQEAVDYVVSKYFPDAPKESTGFSASQRIYSPIYRKPEHGKITLKPEYPPITTGSRNLSLTSLAGQLHNQGYSKADIYKELLFANQQACKPPLPRSEIETIVNSVTRYRR</sequence>
<organism evidence="2">
    <name type="scientific">Siphoviridae sp. ctKXi8</name>
    <dbReference type="NCBI Taxonomy" id="2826244"/>
    <lineage>
        <taxon>Viruses</taxon>
        <taxon>Duplodnaviria</taxon>
        <taxon>Heunggongvirae</taxon>
        <taxon>Uroviricota</taxon>
        <taxon>Caudoviricetes</taxon>
    </lineage>
</organism>
<dbReference type="Pfam" id="PF08708">
    <property type="entry name" value="PriCT_1"/>
    <property type="match status" value="1"/>
</dbReference>
<name>A0A8S5MZ07_9CAUD</name>
<dbReference type="EMBL" id="BK015018">
    <property type="protein sequence ID" value="DAD87266.1"/>
    <property type="molecule type" value="Genomic_DNA"/>
</dbReference>
<evidence type="ECO:0000259" key="1">
    <source>
        <dbReference type="SMART" id="SM00942"/>
    </source>
</evidence>
<feature type="domain" description="Primase C-terminal 1" evidence="1">
    <location>
        <begin position="196"/>
        <end position="258"/>
    </location>
</feature>
<protein>
    <submittedName>
        <fullName evidence="2">Bifunctional DNA primase polymerase</fullName>
    </submittedName>
</protein>
<dbReference type="SMART" id="SM00942">
    <property type="entry name" value="PriCT_1"/>
    <property type="match status" value="1"/>
</dbReference>